<dbReference type="AlphaFoldDB" id="A0A2I6QCQ4"/>
<dbReference type="OrthoDB" id="154075at2759"/>
<evidence type="ECO:0000256" key="6">
    <source>
        <dbReference type="ARBA" id="ARBA00022989"/>
    </source>
</evidence>
<dbReference type="PANTHER" id="PTHR11058:SF9">
    <property type="entry name" value="NADH-UBIQUINONE OXIDOREDUCTASE CHAIN 3"/>
    <property type="match status" value="1"/>
</dbReference>
<reference evidence="10" key="1">
    <citation type="submission" date="2017-04" db="EMBL/GenBank/DDBJ databases">
        <authorList>
            <person name="Afonso C.L."/>
            <person name="Miller P.J."/>
            <person name="Scott M.A."/>
            <person name="Spackman E."/>
            <person name="Goraichik I."/>
            <person name="Dimitrov K.M."/>
            <person name="Suarez D.L."/>
            <person name="Swayne D.E."/>
        </authorList>
    </citation>
    <scope>NUCLEOTIDE SEQUENCE</scope>
</reference>
<dbReference type="EC" id="7.1.1.2" evidence="9"/>
<keyword evidence="5 9" id="KW-0812">Transmembrane</keyword>
<organism evidence="10">
    <name type="scientific">Malassezia restricta</name>
    <name type="common">Seborrheic dermatitis infection agent</name>
    <dbReference type="NCBI Taxonomy" id="76775"/>
    <lineage>
        <taxon>Eukaryota</taxon>
        <taxon>Fungi</taxon>
        <taxon>Dikarya</taxon>
        <taxon>Basidiomycota</taxon>
        <taxon>Ustilaginomycotina</taxon>
        <taxon>Malasseziomycetes</taxon>
        <taxon>Malasseziales</taxon>
        <taxon>Malasseziaceae</taxon>
        <taxon>Malassezia</taxon>
    </lineage>
</organism>
<dbReference type="Pfam" id="PF00507">
    <property type="entry name" value="Oxidored_q4"/>
    <property type="match status" value="1"/>
</dbReference>
<evidence type="ECO:0000256" key="1">
    <source>
        <dbReference type="ARBA" id="ARBA00004370"/>
    </source>
</evidence>
<accession>A0A2I6QCQ4</accession>
<comment type="catalytic activity">
    <reaction evidence="8 9">
        <text>a ubiquinone + NADH + 5 H(+)(in) = a ubiquinol + NAD(+) + 4 H(+)(out)</text>
        <dbReference type="Rhea" id="RHEA:29091"/>
        <dbReference type="Rhea" id="RHEA-COMP:9565"/>
        <dbReference type="Rhea" id="RHEA-COMP:9566"/>
        <dbReference type="ChEBI" id="CHEBI:15378"/>
        <dbReference type="ChEBI" id="CHEBI:16389"/>
        <dbReference type="ChEBI" id="CHEBI:17976"/>
        <dbReference type="ChEBI" id="CHEBI:57540"/>
        <dbReference type="ChEBI" id="CHEBI:57945"/>
        <dbReference type="EC" id="7.1.1.2"/>
    </reaction>
</comment>
<keyword evidence="9" id="KW-0520">NAD</keyword>
<dbReference type="VEuPathDB" id="FungiDB:DNF11_4088"/>
<keyword evidence="9" id="KW-0249">Electron transport</keyword>
<keyword evidence="7 9" id="KW-0472">Membrane</keyword>
<evidence type="ECO:0000256" key="5">
    <source>
        <dbReference type="ARBA" id="ARBA00022692"/>
    </source>
</evidence>
<geneLocation type="mitochondrion" evidence="10"/>
<keyword evidence="9" id="KW-0679">Respiratory chain</keyword>
<dbReference type="InterPro" id="IPR038430">
    <property type="entry name" value="NDAH_ubi_oxred_su3_sf"/>
</dbReference>
<gene>
    <name evidence="10" type="primary">nad3</name>
</gene>
<comment type="similarity">
    <text evidence="2 9">Belongs to the complex I subunit 3 family.</text>
</comment>
<feature type="transmembrane region" description="Helical" evidence="9">
    <location>
        <begin position="87"/>
        <end position="105"/>
    </location>
</feature>
<dbReference type="EMBL" id="KY911093">
    <property type="protein sequence ID" value="AUN28163.1"/>
    <property type="molecule type" value="Genomic_DNA"/>
</dbReference>
<evidence type="ECO:0000256" key="9">
    <source>
        <dbReference type="RuleBase" id="RU003640"/>
    </source>
</evidence>
<keyword evidence="9" id="KW-1278">Translocase</keyword>
<comment type="function">
    <text evidence="9">Core subunit of the mitochondrial membrane respiratory chain NADH dehydrogenase (Complex I) which catalyzes electron transfer from NADH through the respiratory chain, using ubiquinone as an electron acceptor. Essential for the catalytic activity of complex I.</text>
</comment>
<dbReference type="PANTHER" id="PTHR11058">
    <property type="entry name" value="NADH-UBIQUINONE OXIDOREDUCTASE CHAIN 3"/>
    <property type="match status" value="1"/>
</dbReference>
<dbReference type="GO" id="GO:0016491">
    <property type="term" value="F:oxidoreductase activity"/>
    <property type="evidence" value="ECO:0007669"/>
    <property type="project" value="UniProtKB-KW"/>
</dbReference>
<evidence type="ECO:0000313" key="10">
    <source>
        <dbReference type="EMBL" id="AUN28163.1"/>
    </source>
</evidence>
<evidence type="ECO:0000256" key="2">
    <source>
        <dbReference type="ARBA" id="ARBA00008472"/>
    </source>
</evidence>
<dbReference type="GO" id="GO:0008137">
    <property type="term" value="F:NADH dehydrogenase (ubiquinone) activity"/>
    <property type="evidence" value="ECO:0007669"/>
    <property type="project" value="UniProtKB-UniRule"/>
</dbReference>
<name>A0A2I6QCQ4_MALRS</name>
<evidence type="ECO:0000256" key="8">
    <source>
        <dbReference type="ARBA" id="ARBA00049551"/>
    </source>
</evidence>
<sequence>MNSLTLYLILVPVVGFILLLVNILLAKHVPYSEKVTSYECGFSPIYGQNRSPFTIQFYLVGILFLIFDIEIFMTMPYALTVYETGHYGFWIIMVFFGILILGFVYEFNSKALYFSQVQPANEEELSSFPSIISSI</sequence>
<protein>
    <recommendedName>
        <fullName evidence="3 9">NADH-ubiquinone oxidoreductase chain 3</fullName>
        <ecNumber evidence="9">7.1.1.2</ecNumber>
    </recommendedName>
</protein>
<proteinExistence type="inferred from homology"/>
<dbReference type="VEuPathDB" id="FungiDB:MRET_m0003"/>
<evidence type="ECO:0000256" key="3">
    <source>
        <dbReference type="ARBA" id="ARBA00021007"/>
    </source>
</evidence>
<keyword evidence="10" id="KW-0560">Oxidoreductase</keyword>
<dbReference type="RefSeq" id="YP_009517869.1">
    <property type="nucleotide sequence ID" value="NC_039455.1"/>
</dbReference>
<keyword evidence="6 9" id="KW-1133">Transmembrane helix</keyword>
<keyword evidence="4 9" id="KW-0813">Transport</keyword>
<dbReference type="KEGG" id="mrt:D9L16_mgp14"/>
<keyword evidence="9" id="KW-0830">Ubiquinone</keyword>
<keyword evidence="9 10" id="KW-0496">Mitochondrion</keyword>
<dbReference type="InterPro" id="IPR000440">
    <property type="entry name" value="NADH_UbQ/plastoQ_OxRdtase_su3"/>
</dbReference>
<feature type="transmembrane region" description="Helical" evidence="9">
    <location>
        <begin position="57"/>
        <end position="75"/>
    </location>
</feature>
<dbReference type="Gene3D" id="1.20.58.1610">
    <property type="entry name" value="NADH:ubiquinone/plastoquinone oxidoreductase, chain 3"/>
    <property type="match status" value="1"/>
</dbReference>
<feature type="transmembrane region" description="Helical" evidence="9">
    <location>
        <begin position="6"/>
        <end position="25"/>
    </location>
</feature>
<comment type="subcellular location">
    <subcellularLocation>
        <location evidence="1">Membrane</location>
    </subcellularLocation>
    <subcellularLocation>
        <location evidence="9">Mitochondrion membrane</location>
        <topology evidence="9">Multi-pass membrane protein</topology>
    </subcellularLocation>
</comment>
<dbReference type="GO" id="GO:0030964">
    <property type="term" value="C:NADH dehydrogenase complex"/>
    <property type="evidence" value="ECO:0007669"/>
    <property type="project" value="TreeGrafter"/>
</dbReference>
<dbReference type="GO" id="GO:0031966">
    <property type="term" value="C:mitochondrial membrane"/>
    <property type="evidence" value="ECO:0007669"/>
    <property type="project" value="UniProtKB-SubCell"/>
</dbReference>
<evidence type="ECO:0000256" key="7">
    <source>
        <dbReference type="ARBA" id="ARBA00023136"/>
    </source>
</evidence>
<dbReference type="GeneID" id="38093489"/>
<evidence type="ECO:0000256" key="4">
    <source>
        <dbReference type="ARBA" id="ARBA00022448"/>
    </source>
</evidence>